<evidence type="ECO:0000256" key="1">
    <source>
        <dbReference type="ARBA" id="ARBA00022737"/>
    </source>
</evidence>
<feature type="region of interest" description="Disordered" evidence="5">
    <location>
        <begin position="231"/>
        <end position="289"/>
    </location>
</feature>
<dbReference type="EMBL" id="GL376613">
    <property type="status" value="NOT_ANNOTATED_CDS"/>
    <property type="molecule type" value="Genomic_DNA"/>
</dbReference>
<feature type="compositionally biased region" description="Basic and acidic residues" evidence="5">
    <location>
        <begin position="231"/>
        <end position="246"/>
    </location>
</feature>
<proteinExistence type="predicted"/>
<dbReference type="Gene3D" id="1.25.40.20">
    <property type="entry name" value="Ankyrin repeat-containing domain"/>
    <property type="match status" value="2"/>
</dbReference>
<evidence type="ECO:0000256" key="4">
    <source>
        <dbReference type="SAM" id="Coils"/>
    </source>
</evidence>
<reference evidence="7" key="2">
    <citation type="submission" date="2010-04" db="EMBL/GenBank/DDBJ databases">
        <authorList>
            <person name="Buell R."/>
            <person name="Hamilton J."/>
            <person name="Hostetler J."/>
        </authorList>
    </citation>
    <scope>NUCLEOTIDE SEQUENCE [LARGE SCALE GENOMIC DNA]</scope>
    <source>
        <strain evidence="7">DAOM:BR144</strain>
    </source>
</reference>
<feature type="compositionally biased region" description="Low complexity" evidence="5">
    <location>
        <begin position="247"/>
        <end position="260"/>
    </location>
</feature>
<name>K3WUC2_GLOUD</name>
<dbReference type="PANTHER" id="PTHR24198:SF165">
    <property type="entry name" value="ANKYRIN REPEAT-CONTAINING PROTEIN-RELATED"/>
    <property type="match status" value="1"/>
</dbReference>
<keyword evidence="2 3" id="KW-0040">ANK repeat</keyword>
<dbReference type="HOGENOM" id="CLU_044661_0_0_1"/>
<dbReference type="PROSITE" id="PS50088">
    <property type="entry name" value="ANK_REPEAT"/>
    <property type="match status" value="2"/>
</dbReference>
<dbReference type="AlphaFoldDB" id="K3WUC2"/>
<dbReference type="SUPFAM" id="SSF48403">
    <property type="entry name" value="Ankyrin repeat"/>
    <property type="match status" value="1"/>
</dbReference>
<dbReference type="InterPro" id="IPR002110">
    <property type="entry name" value="Ankyrin_rpt"/>
</dbReference>
<accession>K3WUC2</accession>
<feature type="repeat" description="ANK" evidence="3">
    <location>
        <begin position="174"/>
        <end position="206"/>
    </location>
</feature>
<organism evidence="6 7">
    <name type="scientific">Globisporangium ultimum (strain ATCC 200006 / CBS 805.95 / DAOM BR144)</name>
    <name type="common">Pythium ultimum</name>
    <dbReference type="NCBI Taxonomy" id="431595"/>
    <lineage>
        <taxon>Eukaryota</taxon>
        <taxon>Sar</taxon>
        <taxon>Stramenopiles</taxon>
        <taxon>Oomycota</taxon>
        <taxon>Peronosporomycetes</taxon>
        <taxon>Pythiales</taxon>
        <taxon>Pythiaceae</taxon>
        <taxon>Globisporangium</taxon>
    </lineage>
</organism>
<keyword evidence="7" id="KW-1185">Reference proteome</keyword>
<dbReference type="InParanoid" id="K3WUC2"/>
<dbReference type="Pfam" id="PF12796">
    <property type="entry name" value="Ank_2"/>
    <property type="match status" value="2"/>
</dbReference>
<dbReference type="OMA" id="GPPHENT"/>
<dbReference type="InterPro" id="IPR036770">
    <property type="entry name" value="Ankyrin_rpt-contain_sf"/>
</dbReference>
<evidence type="ECO:0000256" key="3">
    <source>
        <dbReference type="PROSITE-ProRule" id="PRU00023"/>
    </source>
</evidence>
<feature type="repeat" description="ANK" evidence="3">
    <location>
        <begin position="48"/>
        <end position="80"/>
    </location>
</feature>
<sequence>MTTHAEMLTEAADGFFLAAEHGRSDVLKALADHAQGQLDLRAIVDPATGRTPLHVAVANGKTDAVRVLLAAGFPPDHESLPPRQNTAYLLAKQLGAKDLVFVFHQFTIQQIAVNNVDGVRQMLDAGVDVDVTDGNAQNTLLHWAVTCSASDVLSFLLQCDGVQQRKVMDRLNAEGATPLHLACKANNAECTRLLLRYHADPLVQGQGSGVFKARTAIDMATSKEIREIFENSKQQREQQERNDAKENGNSSIESSNAASELVDSDKSHATDAPGVRRGSGSQRHLSEHEAQNQKLLLQLEEKDLLITQLRKTIEALVVESQEIRKLGDERVVLDYVRKLRDENAILQRNLEDAEEHIRVQQDQLHQLKSEIRKSVVVQHLVCA</sequence>
<reference evidence="6" key="3">
    <citation type="submission" date="2015-02" db="UniProtKB">
        <authorList>
            <consortium name="EnsemblProtists"/>
        </authorList>
    </citation>
    <scope>IDENTIFICATION</scope>
    <source>
        <strain evidence="6">DAOM BR144</strain>
    </source>
</reference>
<dbReference type="VEuPathDB" id="FungiDB:PYU1_G008553"/>
<keyword evidence="4" id="KW-0175">Coiled coil</keyword>
<dbReference type="STRING" id="431595.K3WUC2"/>
<feature type="coiled-coil region" evidence="4">
    <location>
        <begin position="336"/>
        <end position="370"/>
    </location>
</feature>
<dbReference type="Proteomes" id="UP000019132">
    <property type="component" value="Unassembled WGS sequence"/>
</dbReference>
<dbReference type="PANTHER" id="PTHR24198">
    <property type="entry name" value="ANKYRIN REPEAT AND PROTEIN KINASE DOMAIN-CONTAINING PROTEIN"/>
    <property type="match status" value="1"/>
</dbReference>
<dbReference type="eggNOG" id="ENOG502RPUM">
    <property type="taxonomic scope" value="Eukaryota"/>
</dbReference>
<dbReference type="PROSITE" id="PS50297">
    <property type="entry name" value="ANK_REP_REGION"/>
    <property type="match status" value="2"/>
</dbReference>
<evidence type="ECO:0000313" key="6">
    <source>
        <dbReference type="EnsemblProtists" id="PYU1_T008569"/>
    </source>
</evidence>
<protein>
    <submittedName>
        <fullName evidence="6">Uncharacterized protein</fullName>
    </submittedName>
</protein>
<reference evidence="7" key="1">
    <citation type="journal article" date="2010" name="Genome Biol.">
        <title>Genome sequence of the necrotrophic plant pathogen Pythium ultimum reveals original pathogenicity mechanisms and effector repertoire.</title>
        <authorList>
            <person name="Levesque C.A."/>
            <person name="Brouwer H."/>
            <person name="Cano L."/>
            <person name="Hamilton J.P."/>
            <person name="Holt C."/>
            <person name="Huitema E."/>
            <person name="Raffaele S."/>
            <person name="Robideau G.P."/>
            <person name="Thines M."/>
            <person name="Win J."/>
            <person name="Zerillo M.M."/>
            <person name="Beakes G.W."/>
            <person name="Boore J.L."/>
            <person name="Busam D."/>
            <person name="Dumas B."/>
            <person name="Ferriera S."/>
            <person name="Fuerstenberg S.I."/>
            <person name="Gachon C.M."/>
            <person name="Gaulin E."/>
            <person name="Govers F."/>
            <person name="Grenville-Briggs L."/>
            <person name="Horner N."/>
            <person name="Hostetler J."/>
            <person name="Jiang R.H."/>
            <person name="Johnson J."/>
            <person name="Krajaejun T."/>
            <person name="Lin H."/>
            <person name="Meijer H.J."/>
            <person name="Moore B."/>
            <person name="Morris P."/>
            <person name="Phuntmart V."/>
            <person name="Puiu D."/>
            <person name="Shetty J."/>
            <person name="Stajich J.E."/>
            <person name="Tripathy S."/>
            <person name="Wawra S."/>
            <person name="van West P."/>
            <person name="Whitty B.R."/>
            <person name="Coutinho P.M."/>
            <person name="Henrissat B."/>
            <person name="Martin F."/>
            <person name="Thomas P.D."/>
            <person name="Tyler B.M."/>
            <person name="De Vries R.P."/>
            <person name="Kamoun S."/>
            <person name="Yandell M."/>
            <person name="Tisserat N."/>
            <person name="Buell C.R."/>
        </authorList>
    </citation>
    <scope>NUCLEOTIDE SEQUENCE</scope>
    <source>
        <strain evidence="7">DAOM:BR144</strain>
    </source>
</reference>
<evidence type="ECO:0000256" key="2">
    <source>
        <dbReference type="ARBA" id="ARBA00023043"/>
    </source>
</evidence>
<evidence type="ECO:0000256" key="5">
    <source>
        <dbReference type="SAM" id="MobiDB-lite"/>
    </source>
</evidence>
<keyword evidence="1" id="KW-0677">Repeat</keyword>
<evidence type="ECO:0000313" key="7">
    <source>
        <dbReference type="Proteomes" id="UP000019132"/>
    </source>
</evidence>
<dbReference type="EnsemblProtists" id="PYU1_T008569">
    <property type="protein sequence ID" value="PYU1_T008569"/>
    <property type="gene ID" value="PYU1_G008553"/>
</dbReference>
<dbReference type="SMART" id="SM00248">
    <property type="entry name" value="ANK"/>
    <property type="match status" value="5"/>
</dbReference>